<dbReference type="VEuPathDB" id="TrichDB:TVAG_014330"/>
<dbReference type="AlphaFoldDB" id="A2DDI7"/>
<keyword evidence="3" id="KW-1185">Reference proteome</keyword>
<feature type="domain" description="USP" evidence="1">
    <location>
        <begin position="166"/>
        <end position="535"/>
    </location>
</feature>
<accession>A2DDI7</accession>
<evidence type="ECO:0000313" key="3">
    <source>
        <dbReference type="Proteomes" id="UP000001542"/>
    </source>
</evidence>
<dbReference type="RefSeq" id="XP_001582652.1">
    <property type="nucleotide sequence ID" value="XM_001582602.1"/>
</dbReference>
<dbReference type="InterPro" id="IPR001394">
    <property type="entry name" value="Peptidase_C19_UCH"/>
</dbReference>
<reference evidence="2" key="2">
    <citation type="journal article" date="2007" name="Science">
        <title>Draft genome sequence of the sexually transmitted pathogen Trichomonas vaginalis.</title>
        <authorList>
            <person name="Carlton J.M."/>
            <person name="Hirt R.P."/>
            <person name="Silva J.C."/>
            <person name="Delcher A.L."/>
            <person name="Schatz M."/>
            <person name="Zhao Q."/>
            <person name="Wortman J.R."/>
            <person name="Bidwell S.L."/>
            <person name="Alsmark U.C.M."/>
            <person name="Besteiro S."/>
            <person name="Sicheritz-Ponten T."/>
            <person name="Noel C.J."/>
            <person name="Dacks J.B."/>
            <person name="Foster P.G."/>
            <person name="Simillion C."/>
            <person name="Van de Peer Y."/>
            <person name="Miranda-Saavedra D."/>
            <person name="Barton G.J."/>
            <person name="Westrop G.D."/>
            <person name="Mueller S."/>
            <person name="Dessi D."/>
            <person name="Fiori P.L."/>
            <person name="Ren Q."/>
            <person name="Paulsen I."/>
            <person name="Zhang H."/>
            <person name="Bastida-Corcuera F.D."/>
            <person name="Simoes-Barbosa A."/>
            <person name="Brown M.T."/>
            <person name="Hayes R.D."/>
            <person name="Mukherjee M."/>
            <person name="Okumura C.Y."/>
            <person name="Schneider R."/>
            <person name="Smith A.J."/>
            <person name="Vanacova S."/>
            <person name="Villalvazo M."/>
            <person name="Haas B.J."/>
            <person name="Pertea M."/>
            <person name="Feldblyum T.V."/>
            <person name="Utterback T.R."/>
            <person name="Shu C.L."/>
            <person name="Osoegawa K."/>
            <person name="de Jong P.J."/>
            <person name="Hrdy I."/>
            <person name="Horvathova L."/>
            <person name="Zubacova Z."/>
            <person name="Dolezal P."/>
            <person name="Malik S.B."/>
            <person name="Logsdon J.M. Jr."/>
            <person name="Henze K."/>
            <person name="Gupta A."/>
            <person name="Wang C.C."/>
            <person name="Dunne R.L."/>
            <person name="Upcroft J.A."/>
            <person name="Upcroft P."/>
            <person name="White O."/>
            <person name="Salzberg S.L."/>
            <person name="Tang P."/>
            <person name="Chiu C.-H."/>
            <person name="Lee Y.-S."/>
            <person name="Embley T.M."/>
            <person name="Coombs G.H."/>
            <person name="Mottram J.C."/>
            <person name="Tachezy J."/>
            <person name="Fraser-Liggett C.M."/>
            <person name="Johnson P.J."/>
        </authorList>
    </citation>
    <scope>NUCLEOTIDE SEQUENCE [LARGE SCALE GENOMIC DNA]</scope>
    <source>
        <strain evidence="2">G3</strain>
    </source>
</reference>
<dbReference type="KEGG" id="tva:5467216"/>
<dbReference type="OrthoDB" id="289038at2759"/>
<dbReference type="InterPro" id="IPR028889">
    <property type="entry name" value="USP"/>
</dbReference>
<dbReference type="PANTHER" id="PTHR24006:SF644">
    <property type="entry name" value="UBIQUITIN CARBOXYL-TERMINAL HYDROLASE 7"/>
    <property type="match status" value="1"/>
</dbReference>
<protein>
    <submittedName>
        <fullName evidence="2">Clan CA, family C19, ubiquitin hydrolase-like cysteine peptidase</fullName>
    </submittedName>
</protein>
<dbReference type="GO" id="GO:0004843">
    <property type="term" value="F:cysteine-type deubiquitinase activity"/>
    <property type="evidence" value="ECO:0000318"/>
    <property type="project" value="GO_Central"/>
</dbReference>
<dbReference type="FunFam" id="3.90.70.10:FF:000145">
    <property type="entry name" value="Clan CA, family C19, ubiquitin hydrolase-like cysteine peptidase"/>
    <property type="match status" value="1"/>
</dbReference>
<dbReference type="InterPro" id="IPR050164">
    <property type="entry name" value="Peptidase_C19"/>
</dbReference>
<evidence type="ECO:0000259" key="1">
    <source>
        <dbReference type="PROSITE" id="PS50235"/>
    </source>
</evidence>
<keyword evidence="2" id="KW-0378">Hydrolase</keyword>
<dbReference type="SMR" id="A2DDI7"/>
<dbReference type="InterPro" id="IPR018200">
    <property type="entry name" value="USP_CS"/>
</dbReference>
<proteinExistence type="predicted"/>
<dbReference type="eggNOG" id="KOG1863">
    <property type="taxonomic scope" value="Eukaryota"/>
</dbReference>
<dbReference type="EMBL" id="DS113189">
    <property type="protein sequence ID" value="EAY21666.1"/>
    <property type="molecule type" value="Genomic_DNA"/>
</dbReference>
<name>A2DDI7_TRIV3</name>
<organism evidence="2 3">
    <name type="scientific">Trichomonas vaginalis (strain ATCC PRA-98 / G3)</name>
    <dbReference type="NCBI Taxonomy" id="412133"/>
    <lineage>
        <taxon>Eukaryota</taxon>
        <taxon>Metamonada</taxon>
        <taxon>Parabasalia</taxon>
        <taxon>Trichomonadida</taxon>
        <taxon>Trichomonadidae</taxon>
        <taxon>Trichomonas</taxon>
    </lineage>
</organism>
<dbReference type="PROSITE" id="PS50235">
    <property type="entry name" value="USP_3"/>
    <property type="match status" value="1"/>
</dbReference>
<dbReference type="STRING" id="5722.A2DDI7"/>
<dbReference type="Gene3D" id="3.90.70.10">
    <property type="entry name" value="Cysteine proteinases"/>
    <property type="match status" value="1"/>
</dbReference>
<dbReference type="Pfam" id="PF00443">
    <property type="entry name" value="UCH"/>
    <property type="match status" value="1"/>
</dbReference>
<dbReference type="GO" id="GO:0005634">
    <property type="term" value="C:nucleus"/>
    <property type="evidence" value="ECO:0000318"/>
    <property type="project" value="GO_Central"/>
</dbReference>
<dbReference type="GO" id="GO:0031647">
    <property type="term" value="P:regulation of protein stability"/>
    <property type="evidence" value="ECO:0000318"/>
    <property type="project" value="GO_Central"/>
</dbReference>
<sequence length="1054" mass="121977">MFDDETNQLMEDLGLTGSNETYDFDVTHTFQIPNFLDSNGPFESITLPVGPFNFKATATKNTGSVPFLDFKINLINPPESPLKITISITINNKEKSEETVLVKSNSTLSKNFAVMYFSNFISLRALKETPGFITDGTLIANIKFSSSNTESNIWGTATSRESTGYVGLENQGATCYMNSMLQMLYHLPAFRQIVYDLPTAEIEDPERSIPLQLQMLFYNLEFSSQAVSTKDLTKSFGWKPQDIMVQHDVQEFNRILMSTLEEKLKGTESEKKISSLFTGKNQNAIRCVNIDYESFTETPFTDLQLHVQGNRTLDEAFEGYLAVDRLEGSNQYNVPGHGKQDADICMEITELPTVLQLHLNRFTYDFDRDQIVKINDWFEYPESIDLSKYVTKKQENKKSDKEAKSDEYISKSDKEEVKSDSQIYDLVGVLVHSGTNYSGHYYAYIKPEIDGDWYEFNDSVVRKAKKDEVFKANFGQNDEDDEEDEPKQKVLPKQRFSKRNFRTKNMFDKNRNKRKPVKRRRTVDHSAYLLIYVNRDKQKDVYLNERKVPHHLEVIFEKLKKEKELKQKQLLQQIYETDVQILTDSDISDNETKYFSVKDVKNKIHVNLQQPSEKLYETVKEVYKLDSFTLWQCGAYGNPTRIIEKSSEGAVGKFMSGTSTIYIQKTEVSDISDHILTFVKSFDGLTVNFEGSQIIEKTKTVNDLFTKPFSKAFIEEYGGHAVEISPETVLTANIIHQGMIFVFQNTKETQTSELSKICGLFDLSNYQNYLEMKFNSFELKVKSKSDSEIKSIQVPMNMSIPDMKQVISHKFNLDYDKEKDTLLIFEKEEIPLKLKRKTNIEFLKNSNGIEFELIKDINENEEILYQRIEISQNSFEISQKFVKILKINTAIHSIYEMLKKENVLDHEMNEYRYFTVWGTSIWELLKENNTLNDDSLVLRIDLVPEDQKQLLEEEFLVPLSHPDCEEFRPTLFKVKEGGTAKEMKEKLKSIYKVDDVSKWHLDAVTTLAGKSKNVTLKNDDTLDAYLKTKSLELHVYHSLEKQTNTRNHVALKIL</sequence>
<dbReference type="PROSITE" id="PS00973">
    <property type="entry name" value="USP_2"/>
    <property type="match status" value="1"/>
</dbReference>
<dbReference type="InterPro" id="IPR008974">
    <property type="entry name" value="TRAF-like"/>
</dbReference>
<gene>
    <name evidence="2" type="ORF">TVAG_014330</name>
</gene>
<dbReference type="InParanoid" id="A2DDI7"/>
<evidence type="ECO:0000313" key="2">
    <source>
        <dbReference type="EMBL" id="EAY21666.1"/>
    </source>
</evidence>
<dbReference type="PROSITE" id="PS00972">
    <property type="entry name" value="USP_1"/>
    <property type="match status" value="1"/>
</dbReference>
<dbReference type="Proteomes" id="UP000001542">
    <property type="component" value="Unassembled WGS sequence"/>
</dbReference>
<dbReference type="PANTHER" id="PTHR24006">
    <property type="entry name" value="UBIQUITIN CARBOXYL-TERMINAL HYDROLASE"/>
    <property type="match status" value="1"/>
</dbReference>
<dbReference type="Gene3D" id="2.60.210.10">
    <property type="entry name" value="Apoptosis, Tumor Necrosis Factor Receptor Associated Protein 2, Chain A"/>
    <property type="match status" value="1"/>
</dbReference>
<dbReference type="InterPro" id="IPR038765">
    <property type="entry name" value="Papain-like_cys_pep_sf"/>
</dbReference>
<reference evidence="2" key="1">
    <citation type="submission" date="2006-10" db="EMBL/GenBank/DDBJ databases">
        <authorList>
            <person name="Amadeo P."/>
            <person name="Zhao Q."/>
            <person name="Wortman J."/>
            <person name="Fraser-Liggett C."/>
            <person name="Carlton J."/>
        </authorList>
    </citation>
    <scope>NUCLEOTIDE SEQUENCE</scope>
    <source>
        <strain evidence="2">G3</strain>
    </source>
</reference>
<dbReference type="SUPFAM" id="SSF54001">
    <property type="entry name" value="Cysteine proteinases"/>
    <property type="match status" value="1"/>
</dbReference>
<dbReference type="VEuPathDB" id="TrichDB:TVAGG3_0985910"/>
<dbReference type="GO" id="GO:0016579">
    <property type="term" value="P:protein deubiquitination"/>
    <property type="evidence" value="ECO:0007669"/>
    <property type="project" value="InterPro"/>
</dbReference>
<dbReference type="GO" id="GO:0005829">
    <property type="term" value="C:cytosol"/>
    <property type="evidence" value="ECO:0000318"/>
    <property type="project" value="GO_Central"/>
</dbReference>